<accession>A0A516KJR8</accession>
<dbReference type="PANTHER" id="PTHR43249:SF1">
    <property type="entry name" value="D-GLUCOSIDE 3-DEHYDROGENASE"/>
    <property type="match status" value="1"/>
</dbReference>
<proteinExistence type="predicted"/>
<dbReference type="PANTHER" id="PTHR43249">
    <property type="entry name" value="UDP-N-ACETYL-2-AMINO-2-DEOXY-D-GLUCURONATE OXIDASE"/>
    <property type="match status" value="1"/>
</dbReference>
<evidence type="ECO:0000259" key="1">
    <source>
        <dbReference type="Pfam" id="PF01408"/>
    </source>
</evidence>
<dbReference type="SUPFAM" id="SSF55347">
    <property type="entry name" value="Glyceraldehyde-3-phosphate dehydrogenase-like, C-terminal domain"/>
    <property type="match status" value="1"/>
</dbReference>
<dbReference type="SUPFAM" id="SSF51735">
    <property type="entry name" value="NAD(P)-binding Rossmann-fold domains"/>
    <property type="match status" value="1"/>
</dbReference>
<dbReference type="Pfam" id="PF22725">
    <property type="entry name" value="GFO_IDH_MocA_C3"/>
    <property type="match status" value="1"/>
</dbReference>
<dbReference type="Gene3D" id="3.40.50.720">
    <property type="entry name" value="NAD(P)-binding Rossmann-like Domain"/>
    <property type="match status" value="1"/>
</dbReference>
<dbReference type="AlphaFoldDB" id="A0A516KJR8"/>
<feature type="domain" description="Gfo/Idh/MocA-like oxidoreductase N-terminal" evidence="1">
    <location>
        <begin position="2"/>
        <end position="121"/>
    </location>
</feature>
<dbReference type="InterPro" id="IPR000683">
    <property type="entry name" value="Gfo/Idh/MocA-like_OxRdtase_N"/>
</dbReference>
<reference evidence="3 4" key="1">
    <citation type="submission" date="2019-07" db="EMBL/GenBank/DDBJ databases">
        <authorList>
            <person name="Li J."/>
        </authorList>
    </citation>
    <scope>NUCLEOTIDE SEQUENCE [LARGE SCALE GENOMIC DNA]</scope>
    <source>
        <strain evidence="3 4">TKL69</strain>
    </source>
</reference>
<dbReference type="Gene3D" id="3.30.360.10">
    <property type="entry name" value="Dihydrodipicolinate Reductase, domain 2"/>
    <property type="match status" value="1"/>
</dbReference>
<evidence type="ECO:0000313" key="3">
    <source>
        <dbReference type="EMBL" id="QDP41650.1"/>
    </source>
</evidence>
<sequence>MLRIGVIGVGGIAQARHLPTFANMKDRVKIQAVSDINSELAQKVATEYDVPVVVQNYEDMFDQVDAVTICTPNKFHANIAIAALEAGKHVLCEKPMALSAQEAEKMVETAKRTGKTLFIGFHYRFMKESQAAKKIMGAGEIGKPLVVRVEALRRRKVPGWGVFTNKELQGGGSLIDFGCHHLDLALWLLGNPEPVEISGATYQDLSTSGDLVNMWGDIDASTFEVDDHATAFIRFRNGASLFLETSWAANVADDKESVRISGDKAGLDVFPFAVYQSKHGLLVDQVPHWLPGPDDPSILQAANFVDSCLGVGEAIVKPEQALQTSRIIDAIYESSLTGKSVRF</sequence>
<dbReference type="RefSeq" id="WP_143896406.1">
    <property type="nucleotide sequence ID" value="NZ_CP041666.1"/>
</dbReference>
<dbReference type="OrthoDB" id="9815825at2"/>
<dbReference type="InterPro" id="IPR052515">
    <property type="entry name" value="Gfo/Idh/MocA_Oxidoreductase"/>
</dbReference>
<dbReference type="EMBL" id="CP041666">
    <property type="protein sequence ID" value="QDP41650.1"/>
    <property type="molecule type" value="Genomic_DNA"/>
</dbReference>
<organism evidence="3 4">
    <name type="scientific">Radiobacillus deserti</name>
    <dbReference type="NCBI Taxonomy" id="2594883"/>
    <lineage>
        <taxon>Bacteria</taxon>
        <taxon>Bacillati</taxon>
        <taxon>Bacillota</taxon>
        <taxon>Bacilli</taxon>
        <taxon>Bacillales</taxon>
        <taxon>Bacillaceae</taxon>
        <taxon>Radiobacillus</taxon>
    </lineage>
</organism>
<gene>
    <name evidence="3" type="ORF">FN924_16610</name>
</gene>
<protein>
    <submittedName>
        <fullName evidence="3">Gfo/Idh/MocA family oxidoreductase</fullName>
    </submittedName>
</protein>
<dbReference type="GO" id="GO:0000166">
    <property type="term" value="F:nucleotide binding"/>
    <property type="evidence" value="ECO:0007669"/>
    <property type="project" value="InterPro"/>
</dbReference>
<name>A0A516KJR8_9BACI</name>
<dbReference type="InterPro" id="IPR036291">
    <property type="entry name" value="NAD(P)-bd_dom_sf"/>
</dbReference>
<dbReference type="Proteomes" id="UP000315215">
    <property type="component" value="Chromosome"/>
</dbReference>
<evidence type="ECO:0000313" key="4">
    <source>
        <dbReference type="Proteomes" id="UP000315215"/>
    </source>
</evidence>
<dbReference type="Pfam" id="PF01408">
    <property type="entry name" value="GFO_IDH_MocA"/>
    <property type="match status" value="1"/>
</dbReference>
<dbReference type="KEGG" id="aqt:FN924_16610"/>
<keyword evidence="4" id="KW-1185">Reference proteome</keyword>
<feature type="domain" description="GFO/IDH/MocA-like oxidoreductase" evidence="2">
    <location>
        <begin position="130"/>
        <end position="267"/>
    </location>
</feature>
<dbReference type="InterPro" id="IPR055170">
    <property type="entry name" value="GFO_IDH_MocA-like_dom"/>
</dbReference>
<evidence type="ECO:0000259" key="2">
    <source>
        <dbReference type="Pfam" id="PF22725"/>
    </source>
</evidence>